<reference evidence="1 2" key="1">
    <citation type="submission" date="2016-10" db="EMBL/GenBank/DDBJ databases">
        <authorList>
            <person name="de Groot N.N."/>
        </authorList>
    </citation>
    <scope>NUCLEOTIDE SEQUENCE [LARGE SCALE GENOMIC DNA]</scope>
    <source>
        <strain evidence="1 2">DSM 22187</strain>
    </source>
</reference>
<dbReference type="AlphaFoldDB" id="A0A1H6W5Q2"/>
<sequence length="80" mass="9030">MSDQNTCPTNRSTSALAPGFFPSLHARIPEAEPRTIEISNERSRRIEFDTVTQITSMYTNLMLIKAVLSHPIKKKEKAVN</sequence>
<organism evidence="1 2">
    <name type="scientific">Halohasta litchfieldiae</name>
    <dbReference type="NCBI Taxonomy" id="1073996"/>
    <lineage>
        <taxon>Archaea</taxon>
        <taxon>Methanobacteriati</taxon>
        <taxon>Methanobacteriota</taxon>
        <taxon>Stenosarchaea group</taxon>
        <taxon>Halobacteria</taxon>
        <taxon>Halobacteriales</taxon>
        <taxon>Haloferacaceae</taxon>
        <taxon>Halohasta</taxon>
    </lineage>
</organism>
<protein>
    <submittedName>
        <fullName evidence="1">Uncharacterized protein</fullName>
    </submittedName>
</protein>
<name>A0A1H6W5Q2_9EURY</name>
<dbReference type="EMBL" id="FNYR01000021">
    <property type="protein sequence ID" value="SEJ10554.1"/>
    <property type="molecule type" value="Genomic_DNA"/>
</dbReference>
<dbReference type="GeneID" id="43932745"/>
<gene>
    <name evidence="1" type="ORF">SAMN05444271_12142</name>
</gene>
<dbReference type="Proteomes" id="UP000198888">
    <property type="component" value="Unassembled WGS sequence"/>
</dbReference>
<dbReference type="RefSeq" id="WP_162551684.1">
    <property type="nucleotide sequence ID" value="NZ_CP024845.1"/>
</dbReference>
<proteinExistence type="predicted"/>
<evidence type="ECO:0000313" key="1">
    <source>
        <dbReference type="EMBL" id="SEJ10554.1"/>
    </source>
</evidence>
<keyword evidence="2" id="KW-1185">Reference proteome</keyword>
<accession>A0A1H6W5Q2</accession>
<evidence type="ECO:0000313" key="2">
    <source>
        <dbReference type="Proteomes" id="UP000198888"/>
    </source>
</evidence>